<dbReference type="STRING" id="35525.A0A164VLH0"/>
<dbReference type="GO" id="GO:0005634">
    <property type="term" value="C:nucleus"/>
    <property type="evidence" value="ECO:0007669"/>
    <property type="project" value="TreeGrafter"/>
</dbReference>
<evidence type="ECO:0000256" key="5">
    <source>
        <dbReference type="ARBA" id="ARBA00022801"/>
    </source>
</evidence>
<gene>
    <name evidence="10" type="ORF">APZ42_022527</name>
</gene>
<evidence type="ECO:0000256" key="1">
    <source>
        <dbReference type="ARBA" id="ARBA00001947"/>
    </source>
</evidence>
<evidence type="ECO:0000259" key="9">
    <source>
        <dbReference type="Pfam" id="PF01261"/>
    </source>
</evidence>
<keyword evidence="10" id="KW-0540">Nuclease</keyword>
<dbReference type="Gene3D" id="3.20.20.150">
    <property type="entry name" value="Divalent-metal-dependent TIM barrel enzymes"/>
    <property type="match status" value="1"/>
</dbReference>
<keyword evidence="3" id="KW-0479">Metal-binding</keyword>
<dbReference type="Proteomes" id="UP000076858">
    <property type="component" value="Unassembled WGS sequence"/>
</dbReference>
<dbReference type="NCBIfam" id="NF002199">
    <property type="entry name" value="PRK01060.1-4"/>
    <property type="match status" value="1"/>
</dbReference>
<dbReference type="GO" id="GO:0008270">
    <property type="term" value="F:zinc ion binding"/>
    <property type="evidence" value="ECO:0007669"/>
    <property type="project" value="InterPro"/>
</dbReference>
<protein>
    <submittedName>
        <fullName evidence="10">Endonuclease 4</fullName>
    </submittedName>
</protein>
<dbReference type="GO" id="GO:0006284">
    <property type="term" value="P:base-excision repair"/>
    <property type="evidence" value="ECO:0007669"/>
    <property type="project" value="TreeGrafter"/>
</dbReference>
<dbReference type="AlphaFoldDB" id="A0A164VLH0"/>
<feature type="compositionally biased region" description="Low complexity" evidence="8">
    <location>
        <begin position="149"/>
        <end position="160"/>
    </location>
</feature>
<comment type="similarity">
    <text evidence="2">Belongs to the AP endonuclease 2 family.</text>
</comment>
<reference evidence="10 11" key="1">
    <citation type="submission" date="2016-03" db="EMBL/GenBank/DDBJ databases">
        <title>EvidentialGene: Evidence-directed Construction of Genes on Genomes.</title>
        <authorList>
            <person name="Gilbert D.G."/>
            <person name="Choi J.-H."/>
            <person name="Mockaitis K."/>
            <person name="Colbourne J."/>
            <person name="Pfrender M."/>
        </authorList>
    </citation>
    <scope>NUCLEOTIDE SEQUENCE [LARGE SCALE GENOMIC DNA]</scope>
    <source>
        <strain evidence="10 11">Xinb3</strain>
        <tissue evidence="10">Complete organism</tissue>
    </source>
</reference>
<feature type="region of interest" description="Disordered" evidence="8">
    <location>
        <begin position="86"/>
        <end position="160"/>
    </location>
</feature>
<proteinExistence type="inferred from homology"/>
<keyword evidence="5" id="KW-0378">Hydrolase</keyword>
<feature type="compositionally biased region" description="Basic and acidic residues" evidence="8">
    <location>
        <begin position="86"/>
        <end position="100"/>
    </location>
</feature>
<dbReference type="GO" id="GO:0003677">
    <property type="term" value="F:DNA binding"/>
    <property type="evidence" value="ECO:0007669"/>
    <property type="project" value="InterPro"/>
</dbReference>
<dbReference type="PROSITE" id="PS51432">
    <property type="entry name" value="AP_NUCLEASE_F2_4"/>
    <property type="match status" value="1"/>
</dbReference>
<dbReference type="Pfam" id="PF01261">
    <property type="entry name" value="AP_endonuc_2"/>
    <property type="match status" value="1"/>
</dbReference>
<sequence>MRRLALVTNMLVRNIFSLSKSLFYHYNTMASKTNCIIGEPVPRVTRSAIKRKLSSSIEQSAALSTDNLSKESETLKTPKKISVVKAESKDKPYKKEKPTEEETCDPDSSLANSKSKSRKARSEGSAHKDLKGNGKLSKVIKEKAKKSAKTASETSVTKSTVPKPEMVIPEIVIPINKPSIKREDGPSPWNGTIKYDNKIFLGAHISAAGGLENAIKNAMNIGASSFALFVKNQRQWVSKPMENGTVERFKAACAENNFSPHLILPHGSYLMNCGSNDPTVLAKSRANLLDEVQRCERLGILYYNIHPGSSCGKGSREEAIKSISDSINWVHDQTPGSKVSIVLENMCRQGFTIGGDFSDLAEIIQQVFDHSRIGVCLDTCHALAAGYDLATCQGFDSFLEEFERVIGFRYLVAVHLNDSEGEVGCHRDRHASIGKGKIGIEGFRRIINCPRFRDIPVVLETPFISDDHYKQEILLLKSLAQSGTICA</sequence>
<dbReference type="EMBL" id="LRGB01001361">
    <property type="protein sequence ID" value="KZS12438.1"/>
    <property type="molecule type" value="Genomic_DNA"/>
</dbReference>
<dbReference type="SUPFAM" id="SSF51658">
    <property type="entry name" value="Xylose isomerase-like"/>
    <property type="match status" value="1"/>
</dbReference>
<feature type="domain" description="Xylose isomerase-like TIM barrel" evidence="9">
    <location>
        <begin position="216"/>
        <end position="478"/>
    </location>
</feature>
<dbReference type="GO" id="GO:0008081">
    <property type="term" value="F:phosphoric diester hydrolase activity"/>
    <property type="evidence" value="ECO:0007669"/>
    <property type="project" value="TreeGrafter"/>
</dbReference>
<dbReference type="SMART" id="SM00518">
    <property type="entry name" value="AP2Ec"/>
    <property type="match status" value="1"/>
</dbReference>
<dbReference type="PANTHER" id="PTHR21445:SF0">
    <property type="entry name" value="APURINIC-APYRIMIDINIC ENDONUCLEASE"/>
    <property type="match status" value="1"/>
</dbReference>
<dbReference type="CDD" id="cd00019">
    <property type="entry name" value="AP2Ec"/>
    <property type="match status" value="1"/>
</dbReference>
<dbReference type="PANTHER" id="PTHR21445">
    <property type="entry name" value="ENDONUCLEASE IV ENDODEOXYRIBONUCLEASE IV"/>
    <property type="match status" value="1"/>
</dbReference>
<keyword evidence="4" id="KW-0227">DNA damage</keyword>
<comment type="caution">
    <text evidence="10">The sequence shown here is derived from an EMBL/GenBank/DDBJ whole genome shotgun (WGS) entry which is preliminary data.</text>
</comment>
<evidence type="ECO:0000256" key="6">
    <source>
        <dbReference type="ARBA" id="ARBA00022833"/>
    </source>
</evidence>
<dbReference type="InterPro" id="IPR018246">
    <property type="entry name" value="AP_endonuc_F2_Zn_BS"/>
</dbReference>
<evidence type="ECO:0000256" key="7">
    <source>
        <dbReference type="ARBA" id="ARBA00023204"/>
    </source>
</evidence>
<dbReference type="PROSITE" id="PS00731">
    <property type="entry name" value="AP_NUCLEASE_F2_3"/>
    <property type="match status" value="1"/>
</dbReference>
<feature type="compositionally biased region" description="Basic and acidic residues" evidence="8">
    <location>
        <begin position="120"/>
        <end position="132"/>
    </location>
</feature>
<dbReference type="InterPro" id="IPR001719">
    <property type="entry name" value="AP_endonuc_2"/>
</dbReference>
<dbReference type="NCBIfam" id="TIGR00587">
    <property type="entry name" value="nfo"/>
    <property type="match status" value="1"/>
</dbReference>
<dbReference type="InterPro" id="IPR013022">
    <property type="entry name" value="Xyl_isomerase-like_TIM-brl"/>
</dbReference>
<accession>A0A164VLH0</accession>
<evidence type="ECO:0000256" key="8">
    <source>
        <dbReference type="SAM" id="MobiDB-lite"/>
    </source>
</evidence>
<evidence type="ECO:0000313" key="10">
    <source>
        <dbReference type="EMBL" id="KZS12438.1"/>
    </source>
</evidence>
<keyword evidence="6" id="KW-0862">Zinc</keyword>
<comment type="cofactor">
    <cofactor evidence="1">
        <name>Zn(2+)</name>
        <dbReference type="ChEBI" id="CHEBI:29105"/>
    </cofactor>
</comment>
<keyword evidence="11" id="KW-1185">Reference proteome</keyword>
<keyword evidence="10" id="KW-0255">Endonuclease</keyword>
<dbReference type="GO" id="GO:0005739">
    <property type="term" value="C:mitochondrion"/>
    <property type="evidence" value="ECO:0007669"/>
    <property type="project" value="TreeGrafter"/>
</dbReference>
<evidence type="ECO:0000313" key="11">
    <source>
        <dbReference type="Proteomes" id="UP000076858"/>
    </source>
</evidence>
<name>A0A164VLH0_9CRUS</name>
<dbReference type="InterPro" id="IPR036237">
    <property type="entry name" value="Xyl_isomerase-like_sf"/>
</dbReference>
<evidence type="ECO:0000256" key="2">
    <source>
        <dbReference type="ARBA" id="ARBA00005340"/>
    </source>
</evidence>
<evidence type="ECO:0000256" key="4">
    <source>
        <dbReference type="ARBA" id="ARBA00022763"/>
    </source>
</evidence>
<keyword evidence="7" id="KW-0234">DNA repair</keyword>
<dbReference type="OrthoDB" id="7663182at2759"/>
<organism evidence="10 11">
    <name type="scientific">Daphnia magna</name>
    <dbReference type="NCBI Taxonomy" id="35525"/>
    <lineage>
        <taxon>Eukaryota</taxon>
        <taxon>Metazoa</taxon>
        <taxon>Ecdysozoa</taxon>
        <taxon>Arthropoda</taxon>
        <taxon>Crustacea</taxon>
        <taxon>Branchiopoda</taxon>
        <taxon>Diplostraca</taxon>
        <taxon>Cladocera</taxon>
        <taxon>Anomopoda</taxon>
        <taxon>Daphniidae</taxon>
        <taxon>Daphnia</taxon>
    </lineage>
</organism>
<dbReference type="HAMAP" id="MF_00152">
    <property type="entry name" value="Nfo"/>
    <property type="match status" value="1"/>
</dbReference>
<dbReference type="FunFam" id="3.20.20.150:FF:000001">
    <property type="entry name" value="Probable endonuclease 4"/>
    <property type="match status" value="1"/>
</dbReference>
<evidence type="ECO:0000256" key="3">
    <source>
        <dbReference type="ARBA" id="ARBA00022723"/>
    </source>
</evidence>
<dbReference type="GO" id="GO:0003906">
    <property type="term" value="F:DNA-(apurinic or apyrimidinic site) endonuclease activity"/>
    <property type="evidence" value="ECO:0007669"/>
    <property type="project" value="TreeGrafter"/>
</dbReference>
<dbReference type="PROSITE" id="PS00730">
    <property type="entry name" value="AP_NUCLEASE_F2_2"/>
    <property type="match status" value="1"/>
</dbReference>